<keyword evidence="9" id="KW-0186">Copper</keyword>
<comment type="similarity">
    <text evidence="4">Belongs to the multicopper oxidase family.</text>
</comment>
<dbReference type="Pfam" id="PF07731">
    <property type="entry name" value="Cu-oxidase_2"/>
    <property type="match status" value="1"/>
</dbReference>
<sequence>PISNYWIRSAPIVSGTPEGFVNDTNSAILRYVGAPPSHPSSNPPITTPSRPLVETDLHPLVPNPAPGKPFPGGVDVNLRIDVTRNLTTKKWFMNGVNFVPPTVPVLLQILSGARRAQDLLPKGAVYALPRDKVVEISIPGGEKGSPHPFHLHGHTFHVVRSAGNETYNFDTPVVRDVVSMGDSTEYLTTIRFTTDNAGPWFLHCHIDWHLEDGMAVVLAEDILSVERVHPPGTSSTVSLL</sequence>
<dbReference type="SUPFAM" id="SSF49503">
    <property type="entry name" value="Cupredoxins"/>
    <property type="match status" value="1"/>
</dbReference>
<dbReference type="GO" id="GO:0052716">
    <property type="term" value="F:hydroquinone:oxygen oxidoreductase activity"/>
    <property type="evidence" value="ECO:0007669"/>
    <property type="project" value="UniProtKB-EC"/>
</dbReference>
<feature type="non-terminal residue" evidence="11">
    <location>
        <position position="1"/>
    </location>
</feature>
<dbReference type="Proteomes" id="UP001221142">
    <property type="component" value="Unassembled WGS sequence"/>
</dbReference>
<dbReference type="PANTHER" id="PTHR11709:SF394">
    <property type="entry name" value="FI03373P-RELATED"/>
    <property type="match status" value="1"/>
</dbReference>
<evidence type="ECO:0000256" key="4">
    <source>
        <dbReference type="ARBA" id="ARBA00010609"/>
    </source>
</evidence>
<dbReference type="CDD" id="cd13903">
    <property type="entry name" value="CuRO_3_Tv-LCC_like"/>
    <property type="match status" value="1"/>
</dbReference>
<dbReference type="InterPro" id="IPR033138">
    <property type="entry name" value="Cu_oxidase_CS"/>
</dbReference>
<dbReference type="AlphaFoldDB" id="A0AAD7FSF7"/>
<evidence type="ECO:0000313" key="12">
    <source>
        <dbReference type="Proteomes" id="UP001221142"/>
    </source>
</evidence>
<dbReference type="PANTHER" id="PTHR11709">
    <property type="entry name" value="MULTI-COPPER OXIDASE"/>
    <property type="match status" value="1"/>
</dbReference>
<dbReference type="GO" id="GO:0005507">
    <property type="term" value="F:copper ion binding"/>
    <property type="evidence" value="ECO:0007669"/>
    <property type="project" value="InterPro"/>
</dbReference>
<dbReference type="InterPro" id="IPR008972">
    <property type="entry name" value="Cupredoxin"/>
</dbReference>
<evidence type="ECO:0000256" key="6">
    <source>
        <dbReference type="ARBA" id="ARBA00022525"/>
    </source>
</evidence>
<evidence type="ECO:0000256" key="2">
    <source>
        <dbReference type="ARBA" id="ARBA00001935"/>
    </source>
</evidence>
<dbReference type="Gene3D" id="2.60.40.420">
    <property type="entry name" value="Cupredoxins - blue copper proteins"/>
    <property type="match status" value="2"/>
</dbReference>
<evidence type="ECO:0000256" key="5">
    <source>
        <dbReference type="ARBA" id="ARBA00012297"/>
    </source>
</evidence>
<dbReference type="InterPro" id="IPR002355">
    <property type="entry name" value="Cu_oxidase_Cu_BS"/>
</dbReference>
<feature type="domain" description="Plastocyanin-like" evidence="10">
    <location>
        <begin position="99"/>
        <end position="221"/>
    </location>
</feature>
<evidence type="ECO:0000256" key="1">
    <source>
        <dbReference type="ARBA" id="ARBA00000349"/>
    </source>
</evidence>
<evidence type="ECO:0000313" key="11">
    <source>
        <dbReference type="EMBL" id="KAJ7635345.1"/>
    </source>
</evidence>
<evidence type="ECO:0000256" key="7">
    <source>
        <dbReference type="ARBA" id="ARBA00022723"/>
    </source>
</evidence>
<dbReference type="EC" id="1.10.3.2" evidence="5"/>
<organism evidence="11 12">
    <name type="scientific">Roridomyces roridus</name>
    <dbReference type="NCBI Taxonomy" id="1738132"/>
    <lineage>
        <taxon>Eukaryota</taxon>
        <taxon>Fungi</taxon>
        <taxon>Dikarya</taxon>
        <taxon>Basidiomycota</taxon>
        <taxon>Agaricomycotina</taxon>
        <taxon>Agaricomycetes</taxon>
        <taxon>Agaricomycetidae</taxon>
        <taxon>Agaricales</taxon>
        <taxon>Marasmiineae</taxon>
        <taxon>Mycenaceae</taxon>
        <taxon>Roridomyces</taxon>
    </lineage>
</organism>
<name>A0AAD7FSF7_9AGAR</name>
<dbReference type="GO" id="GO:0005576">
    <property type="term" value="C:extracellular region"/>
    <property type="evidence" value="ECO:0007669"/>
    <property type="project" value="UniProtKB-SubCell"/>
</dbReference>
<keyword evidence="8" id="KW-0560">Oxidoreductase</keyword>
<accession>A0AAD7FSF7</accession>
<gene>
    <name evidence="11" type="ORF">FB45DRAFT_744514</name>
</gene>
<comment type="cofactor">
    <cofactor evidence="2">
        <name>Cu cation</name>
        <dbReference type="ChEBI" id="CHEBI:23378"/>
    </cofactor>
</comment>
<evidence type="ECO:0000259" key="10">
    <source>
        <dbReference type="Pfam" id="PF07731"/>
    </source>
</evidence>
<evidence type="ECO:0000256" key="3">
    <source>
        <dbReference type="ARBA" id="ARBA00004613"/>
    </source>
</evidence>
<proteinExistence type="inferred from homology"/>
<keyword evidence="12" id="KW-1185">Reference proteome</keyword>
<dbReference type="InterPro" id="IPR011706">
    <property type="entry name" value="Cu-oxidase_C"/>
</dbReference>
<comment type="subcellular location">
    <subcellularLocation>
        <location evidence="3">Secreted</location>
    </subcellularLocation>
</comment>
<comment type="caution">
    <text evidence="11">The sequence shown here is derived from an EMBL/GenBank/DDBJ whole genome shotgun (WGS) entry which is preliminary data.</text>
</comment>
<dbReference type="PROSITE" id="PS00079">
    <property type="entry name" value="MULTICOPPER_OXIDASE1"/>
    <property type="match status" value="1"/>
</dbReference>
<dbReference type="PROSITE" id="PS00080">
    <property type="entry name" value="MULTICOPPER_OXIDASE2"/>
    <property type="match status" value="1"/>
</dbReference>
<keyword evidence="7" id="KW-0479">Metal-binding</keyword>
<evidence type="ECO:0000256" key="8">
    <source>
        <dbReference type="ARBA" id="ARBA00023002"/>
    </source>
</evidence>
<evidence type="ECO:0000256" key="9">
    <source>
        <dbReference type="ARBA" id="ARBA00023008"/>
    </source>
</evidence>
<dbReference type="EMBL" id="JARKIF010000007">
    <property type="protein sequence ID" value="KAJ7635345.1"/>
    <property type="molecule type" value="Genomic_DNA"/>
</dbReference>
<keyword evidence="6" id="KW-0964">Secreted</keyword>
<protein>
    <recommendedName>
        <fullName evidence="5">laccase</fullName>
        <ecNumber evidence="5">1.10.3.2</ecNumber>
    </recommendedName>
</protein>
<comment type="catalytic activity">
    <reaction evidence="1">
        <text>4 hydroquinone + O2 = 4 benzosemiquinone + 2 H2O</text>
        <dbReference type="Rhea" id="RHEA:11276"/>
        <dbReference type="ChEBI" id="CHEBI:15377"/>
        <dbReference type="ChEBI" id="CHEBI:15379"/>
        <dbReference type="ChEBI" id="CHEBI:17594"/>
        <dbReference type="ChEBI" id="CHEBI:17977"/>
        <dbReference type="EC" id="1.10.3.2"/>
    </reaction>
</comment>
<dbReference type="InterPro" id="IPR045087">
    <property type="entry name" value="Cu-oxidase_fam"/>
</dbReference>
<reference evidence="11" key="1">
    <citation type="submission" date="2023-03" db="EMBL/GenBank/DDBJ databases">
        <title>Massive genome expansion in bonnet fungi (Mycena s.s.) driven by repeated elements and novel gene families across ecological guilds.</title>
        <authorList>
            <consortium name="Lawrence Berkeley National Laboratory"/>
            <person name="Harder C.B."/>
            <person name="Miyauchi S."/>
            <person name="Viragh M."/>
            <person name="Kuo A."/>
            <person name="Thoen E."/>
            <person name="Andreopoulos B."/>
            <person name="Lu D."/>
            <person name="Skrede I."/>
            <person name="Drula E."/>
            <person name="Henrissat B."/>
            <person name="Morin E."/>
            <person name="Kohler A."/>
            <person name="Barry K."/>
            <person name="LaButti K."/>
            <person name="Morin E."/>
            <person name="Salamov A."/>
            <person name="Lipzen A."/>
            <person name="Mereny Z."/>
            <person name="Hegedus B."/>
            <person name="Baldrian P."/>
            <person name="Stursova M."/>
            <person name="Weitz H."/>
            <person name="Taylor A."/>
            <person name="Grigoriev I.V."/>
            <person name="Nagy L.G."/>
            <person name="Martin F."/>
            <person name="Kauserud H."/>
        </authorList>
    </citation>
    <scope>NUCLEOTIDE SEQUENCE</scope>
    <source>
        <strain evidence="11">9284</strain>
    </source>
</reference>